<evidence type="ECO:0000256" key="4">
    <source>
        <dbReference type="ARBA" id="ARBA00022679"/>
    </source>
</evidence>
<evidence type="ECO:0000256" key="3">
    <source>
        <dbReference type="ARBA" id="ARBA00022676"/>
    </source>
</evidence>
<dbReference type="EMBL" id="UOGC01000114">
    <property type="protein sequence ID" value="VAX21047.1"/>
    <property type="molecule type" value="Genomic_DNA"/>
</dbReference>
<evidence type="ECO:0000256" key="5">
    <source>
        <dbReference type="ARBA" id="ARBA00022842"/>
    </source>
</evidence>
<dbReference type="Gene3D" id="3.40.50.2020">
    <property type="match status" value="1"/>
</dbReference>
<dbReference type="InterPro" id="IPR004467">
    <property type="entry name" value="Or_phspho_trans_dom"/>
</dbReference>
<reference evidence="8" key="1">
    <citation type="submission" date="2018-06" db="EMBL/GenBank/DDBJ databases">
        <authorList>
            <person name="Zhirakovskaya E."/>
        </authorList>
    </citation>
    <scope>NUCLEOTIDE SEQUENCE</scope>
</reference>
<keyword evidence="6" id="KW-0665">Pyrimidine biosynthesis</keyword>
<dbReference type="UniPathway" id="UPA00070">
    <property type="reaction ID" value="UER00119"/>
</dbReference>
<evidence type="ECO:0000256" key="2">
    <source>
        <dbReference type="ARBA" id="ARBA00011971"/>
    </source>
</evidence>
<dbReference type="AlphaFoldDB" id="A0A3B1CWQ9"/>
<evidence type="ECO:0000256" key="6">
    <source>
        <dbReference type="ARBA" id="ARBA00022975"/>
    </source>
</evidence>
<keyword evidence="3 8" id="KW-0328">Glycosyltransferase</keyword>
<organism evidence="8">
    <name type="scientific">hydrothermal vent metagenome</name>
    <dbReference type="NCBI Taxonomy" id="652676"/>
    <lineage>
        <taxon>unclassified sequences</taxon>
        <taxon>metagenomes</taxon>
        <taxon>ecological metagenomes</taxon>
    </lineage>
</organism>
<dbReference type="InterPro" id="IPR023031">
    <property type="entry name" value="OPRT"/>
</dbReference>
<dbReference type="Pfam" id="PF00156">
    <property type="entry name" value="Pribosyltran"/>
    <property type="match status" value="1"/>
</dbReference>
<sequence length="182" mass="19125">MENDHRAKLLLAIKTKAYREGDFTLASGKKSDYYIDMKEVTLGAEGCLLVGEAIFDKIKDWGVSEVGGMELGSVPISTAVSLVSAQKGAPLGNFIVRKESKGHGTGKKIEGKIGPGVKVVVVEDVVSTGGSSMKAIAAIEEAGAEVAGVVTIVDREMGGADTFAHRNIRFEPLFTVSQIKAG</sequence>
<dbReference type="InterPro" id="IPR000836">
    <property type="entry name" value="PRTase_dom"/>
</dbReference>
<evidence type="ECO:0000313" key="8">
    <source>
        <dbReference type="EMBL" id="VAX21047.1"/>
    </source>
</evidence>
<comment type="pathway">
    <text evidence="1">Pyrimidine metabolism; UMP biosynthesis via de novo pathway; UMP from orotate: step 1/2.</text>
</comment>
<dbReference type="EC" id="2.4.2.10" evidence="2"/>
<name>A0A3B1CWQ9_9ZZZZ</name>
<keyword evidence="5" id="KW-0460">Magnesium</keyword>
<dbReference type="PANTHER" id="PTHR19278">
    <property type="entry name" value="OROTATE PHOSPHORIBOSYLTRANSFERASE"/>
    <property type="match status" value="1"/>
</dbReference>
<feature type="domain" description="Phosphoribosyltransferase" evidence="7">
    <location>
        <begin position="94"/>
        <end position="156"/>
    </location>
</feature>
<protein>
    <recommendedName>
        <fullName evidence="2">orotate phosphoribosyltransferase</fullName>
        <ecNumber evidence="2">2.4.2.10</ecNumber>
    </recommendedName>
</protein>
<dbReference type="GO" id="GO:0004588">
    <property type="term" value="F:orotate phosphoribosyltransferase activity"/>
    <property type="evidence" value="ECO:0007669"/>
    <property type="project" value="UniProtKB-EC"/>
</dbReference>
<dbReference type="NCBIfam" id="TIGR00336">
    <property type="entry name" value="pyrE"/>
    <property type="match status" value="1"/>
</dbReference>
<dbReference type="FunFam" id="3.40.50.2020:FF:000029">
    <property type="entry name" value="Orotate phosphoribosyltransferase"/>
    <property type="match status" value="1"/>
</dbReference>
<keyword evidence="4 8" id="KW-0808">Transferase</keyword>
<dbReference type="GO" id="GO:0044205">
    <property type="term" value="P:'de novo' UMP biosynthetic process"/>
    <property type="evidence" value="ECO:0007669"/>
    <property type="project" value="UniProtKB-UniPathway"/>
</dbReference>
<dbReference type="InterPro" id="IPR029057">
    <property type="entry name" value="PRTase-like"/>
</dbReference>
<evidence type="ECO:0000259" key="7">
    <source>
        <dbReference type="Pfam" id="PF00156"/>
    </source>
</evidence>
<proteinExistence type="inferred from homology"/>
<gene>
    <name evidence="8" type="ORF">MNBD_NITROSPINAE01-605</name>
</gene>
<dbReference type="HAMAP" id="MF_01208">
    <property type="entry name" value="PyrE"/>
    <property type="match status" value="1"/>
</dbReference>
<accession>A0A3B1CWQ9</accession>
<dbReference type="GO" id="GO:0019856">
    <property type="term" value="P:pyrimidine nucleobase biosynthetic process"/>
    <property type="evidence" value="ECO:0007669"/>
    <property type="project" value="TreeGrafter"/>
</dbReference>
<evidence type="ECO:0000256" key="1">
    <source>
        <dbReference type="ARBA" id="ARBA00004889"/>
    </source>
</evidence>
<dbReference type="SUPFAM" id="SSF53271">
    <property type="entry name" value="PRTase-like"/>
    <property type="match status" value="1"/>
</dbReference>
<dbReference type="PANTHER" id="PTHR19278:SF9">
    <property type="entry name" value="URIDINE 5'-MONOPHOSPHATE SYNTHASE"/>
    <property type="match status" value="1"/>
</dbReference>